<keyword evidence="3" id="KW-0012">Acyltransferase</keyword>
<organism evidence="4 5">
    <name type="scientific">Escallonia herrerae</name>
    <dbReference type="NCBI Taxonomy" id="1293975"/>
    <lineage>
        <taxon>Eukaryota</taxon>
        <taxon>Viridiplantae</taxon>
        <taxon>Streptophyta</taxon>
        <taxon>Embryophyta</taxon>
        <taxon>Tracheophyta</taxon>
        <taxon>Spermatophyta</taxon>
        <taxon>Magnoliopsida</taxon>
        <taxon>eudicotyledons</taxon>
        <taxon>Gunneridae</taxon>
        <taxon>Pentapetalae</taxon>
        <taxon>asterids</taxon>
        <taxon>campanulids</taxon>
        <taxon>Escalloniales</taxon>
        <taxon>Escalloniaceae</taxon>
        <taxon>Escallonia</taxon>
    </lineage>
</organism>
<dbReference type="AlphaFoldDB" id="A0AA89AN57"/>
<dbReference type="PANTHER" id="PTHR31623">
    <property type="entry name" value="F21J9.9"/>
    <property type="match status" value="1"/>
</dbReference>
<evidence type="ECO:0000313" key="5">
    <source>
        <dbReference type="Proteomes" id="UP001188597"/>
    </source>
</evidence>
<sequence length="455" mass="50121">MLRLPAIGSFTGDFRSLPPESIGRSDMEVQILSSELIKPSTPTPDEKKTYMVTFFEQLAPKMHIPLVYFYSFEGQGTIVDADKHEQFKKSLSETLSIFYPLAGRFAKDGLSVNCNDQGALYYEAKASVKLVEFLSQVSKNLDLLNDYFPRDIGEYNSGTTPLVAVQVTTFECGGVALAVCSSHAIADGFTGCTFISDWAAMSKLGTIKPLNYERSAFPTKDIDGIKPPPGGKTGAKYVTKKFLFNGSAVSSLKAKVVPGILHHPSKVEVATACIWRGLIRASRAVHGHLRPSVMSLTMNLRGRTPMRIPSDSFGNCYIEFPIKFMGEEDKMDLHDLVVLVRDAIRNTLTECEKALNADELFSLVFEKLKEVREIMHDDEVDFYWLSSLCRFPLYGADFGWGKPCFVTGDSVPAEMVALKDTECGTGIEVKVSVTEADMLGLEADPDVIAFASSVK</sequence>
<dbReference type="Proteomes" id="UP001188597">
    <property type="component" value="Unassembled WGS sequence"/>
</dbReference>
<name>A0AA89AN57_9ASTE</name>
<proteinExistence type="inferred from homology"/>
<evidence type="ECO:0000256" key="2">
    <source>
        <dbReference type="ARBA" id="ARBA00022679"/>
    </source>
</evidence>
<comment type="similarity">
    <text evidence="1">Belongs to the plant acyltransferase family.</text>
</comment>
<gene>
    <name evidence="4" type="ORF">RJ639_015914</name>
</gene>
<keyword evidence="2" id="KW-0808">Transferase</keyword>
<dbReference type="PANTHER" id="PTHR31623:SF83">
    <property type="entry name" value="ACETYL-COA-BENZYLALCOHOL ACETYLTRANSFERASE-LIKE"/>
    <property type="match status" value="1"/>
</dbReference>
<dbReference type="Pfam" id="PF02458">
    <property type="entry name" value="Transferase"/>
    <property type="match status" value="1"/>
</dbReference>
<evidence type="ECO:0000256" key="1">
    <source>
        <dbReference type="ARBA" id="ARBA00009861"/>
    </source>
</evidence>
<dbReference type="EMBL" id="JAVXUP010001976">
    <property type="protein sequence ID" value="KAK3006571.1"/>
    <property type="molecule type" value="Genomic_DNA"/>
</dbReference>
<comment type="caution">
    <text evidence="4">The sequence shown here is derived from an EMBL/GenBank/DDBJ whole genome shotgun (WGS) entry which is preliminary data.</text>
</comment>
<dbReference type="GO" id="GO:0016746">
    <property type="term" value="F:acyltransferase activity"/>
    <property type="evidence" value="ECO:0007669"/>
    <property type="project" value="UniProtKB-KW"/>
</dbReference>
<evidence type="ECO:0000256" key="3">
    <source>
        <dbReference type="ARBA" id="ARBA00023315"/>
    </source>
</evidence>
<protein>
    <recommendedName>
        <fullName evidence="6">BAHD acyltransferase</fullName>
    </recommendedName>
</protein>
<dbReference type="InterPro" id="IPR023213">
    <property type="entry name" value="CAT-like_dom_sf"/>
</dbReference>
<evidence type="ECO:0000313" key="4">
    <source>
        <dbReference type="EMBL" id="KAK3006571.1"/>
    </source>
</evidence>
<dbReference type="Gene3D" id="3.30.559.10">
    <property type="entry name" value="Chloramphenicol acetyltransferase-like domain"/>
    <property type="match status" value="2"/>
</dbReference>
<accession>A0AA89AN57</accession>
<evidence type="ECO:0008006" key="6">
    <source>
        <dbReference type="Google" id="ProtNLM"/>
    </source>
</evidence>
<keyword evidence="5" id="KW-1185">Reference proteome</keyword>
<reference evidence="4" key="1">
    <citation type="submission" date="2022-12" db="EMBL/GenBank/DDBJ databases">
        <title>Draft genome assemblies for two species of Escallonia (Escalloniales).</title>
        <authorList>
            <person name="Chanderbali A."/>
            <person name="Dervinis C."/>
            <person name="Anghel I."/>
            <person name="Soltis D."/>
            <person name="Soltis P."/>
            <person name="Zapata F."/>
        </authorList>
    </citation>
    <scope>NUCLEOTIDE SEQUENCE</scope>
    <source>
        <strain evidence="4">UCBG64.0493</strain>
        <tissue evidence="4">Leaf</tissue>
    </source>
</reference>